<organism evidence="2 3">
    <name type="scientific">Plectosphaerella plurivora</name>
    <dbReference type="NCBI Taxonomy" id="936078"/>
    <lineage>
        <taxon>Eukaryota</taxon>
        <taxon>Fungi</taxon>
        <taxon>Dikarya</taxon>
        <taxon>Ascomycota</taxon>
        <taxon>Pezizomycotina</taxon>
        <taxon>Sordariomycetes</taxon>
        <taxon>Hypocreomycetidae</taxon>
        <taxon>Glomerellales</taxon>
        <taxon>Plectosphaerellaceae</taxon>
        <taxon>Plectosphaerella</taxon>
    </lineage>
</organism>
<evidence type="ECO:0000313" key="2">
    <source>
        <dbReference type="EMBL" id="KAH6676909.1"/>
    </source>
</evidence>
<gene>
    <name evidence="2" type="ORF">F5X68DRAFT_213592</name>
</gene>
<protein>
    <submittedName>
        <fullName evidence="2">Uncharacterized protein</fullName>
    </submittedName>
</protein>
<proteinExistence type="predicted"/>
<evidence type="ECO:0000313" key="3">
    <source>
        <dbReference type="Proteomes" id="UP000770015"/>
    </source>
</evidence>
<sequence>MSPDKTTFNMNQSKHTSMQRIFLLSLLFLESLLPSTVSAFAVQETSKVITVRHTQPHEVHSSGAFPTHLLFRREQSEGSACPDSEGQWNCMRTRWQRCASGHWSVVMDMSEGTVCEPSGLTYEFNVDHGNSGSTSDAAPSAGTPSQARGAFGSGVRGLTPLMMTAGFMVLGLWREGYLG</sequence>
<feature type="chain" id="PRO_5040510378" evidence="1">
    <location>
        <begin position="40"/>
        <end position="179"/>
    </location>
</feature>
<reference evidence="2" key="1">
    <citation type="journal article" date="2021" name="Nat. Commun.">
        <title>Genetic determinants of endophytism in the Arabidopsis root mycobiome.</title>
        <authorList>
            <person name="Mesny F."/>
            <person name="Miyauchi S."/>
            <person name="Thiergart T."/>
            <person name="Pickel B."/>
            <person name="Atanasova L."/>
            <person name="Karlsson M."/>
            <person name="Huettel B."/>
            <person name="Barry K.W."/>
            <person name="Haridas S."/>
            <person name="Chen C."/>
            <person name="Bauer D."/>
            <person name="Andreopoulos W."/>
            <person name="Pangilinan J."/>
            <person name="LaButti K."/>
            <person name="Riley R."/>
            <person name="Lipzen A."/>
            <person name="Clum A."/>
            <person name="Drula E."/>
            <person name="Henrissat B."/>
            <person name="Kohler A."/>
            <person name="Grigoriev I.V."/>
            <person name="Martin F.M."/>
            <person name="Hacquard S."/>
        </authorList>
    </citation>
    <scope>NUCLEOTIDE SEQUENCE</scope>
    <source>
        <strain evidence="2">MPI-SDFR-AT-0117</strain>
    </source>
</reference>
<dbReference type="EMBL" id="JAGSXJ010000023">
    <property type="protein sequence ID" value="KAH6676909.1"/>
    <property type="molecule type" value="Genomic_DNA"/>
</dbReference>
<dbReference type="OrthoDB" id="2342176at2759"/>
<keyword evidence="1" id="KW-0732">Signal</keyword>
<comment type="caution">
    <text evidence="2">The sequence shown here is derived from an EMBL/GenBank/DDBJ whole genome shotgun (WGS) entry which is preliminary data.</text>
</comment>
<dbReference type="Proteomes" id="UP000770015">
    <property type="component" value="Unassembled WGS sequence"/>
</dbReference>
<keyword evidence="3" id="KW-1185">Reference proteome</keyword>
<evidence type="ECO:0000256" key="1">
    <source>
        <dbReference type="SAM" id="SignalP"/>
    </source>
</evidence>
<accession>A0A9P8V6P2</accession>
<feature type="signal peptide" evidence="1">
    <location>
        <begin position="1"/>
        <end position="39"/>
    </location>
</feature>
<dbReference type="AlphaFoldDB" id="A0A9P8V6P2"/>
<name>A0A9P8V6P2_9PEZI</name>